<reference evidence="2" key="2">
    <citation type="submission" date="2023-04" db="EMBL/GenBank/DDBJ databases">
        <authorList>
            <person name="Bruccoleri R.E."/>
            <person name="Oakeley E.J."/>
            <person name="Faust A.-M."/>
            <person name="Dessus-Babus S."/>
            <person name="Altorfer M."/>
            <person name="Burckhardt D."/>
            <person name="Oertli M."/>
            <person name="Naumann U."/>
            <person name="Petersen F."/>
            <person name="Wong J."/>
        </authorList>
    </citation>
    <scope>NUCLEOTIDE SEQUENCE</scope>
    <source>
        <strain evidence="2">GSM-AAB239-AS_SAM_17_03QT</strain>
        <tissue evidence="2">Leaf</tissue>
    </source>
</reference>
<reference evidence="2" key="1">
    <citation type="journal article" date="2023" name="GigaByte">
        <title>Genome assembly of the bearded iris, Iris pallida Lam.</title>
        <authorList>
            <person name="Bruccoleri R.E."/>
            <person name="Oakeley E.J."/>
            <person name="Faust A.M.E."/>
            <person name="Altorfer M."/>
            <person name="Dessus-Babus S."/>
            <person name="Burckhardt D."/>
            <person name="Oertli M."/>
            <person name="Naumann U."/>
            <person name="Petersen F."/>
            <person name="Wong J."/>
        </authorList>
    </citation>
    <scope>NUCLEOTIDE SEQUENCE</scope>
    <source>
        <strain evidence="2">GSM-AAB239-AS_SAM_17_03QT</strain>
    </source>
</reference>
<dbReference type="Proteomes" id="UP001140949">
    <property type="component" value="Unassembled WGS sequence"/>
</dbReference>
<evidence type="ECO:0000313" key="2">
    <source>
        <dbReference type="EMBL" id="KAJ6791608.1"/>
    </source>
</evidence>
<protein>
    <submittedName>
        <fullName evidence="2">Uncharacterized protein</fullName>
    </submittedName>
</protein>
<feature type="compositionally biased region" description="Basic and acidic residues" evidence="1">
    <location>
        <begin position="59"/>
        <end position="69"/>
    </location>
</feature>
<gene>
    <name evidence="2" type="ORF">M6B38_243210</name>
</gene>
<dbReference type="Pfam" id="PF05623">
    <property type="entry name" value="DUF789"/>
    <property type="match status" value="1"/>
</dbReference>
<dbReference type="AlphaFoldDB" id="A0AAX6DIP2"/>
<dbReference type="PANTHER" id="PTHR31343:SF8">
    <property type="entry name" value="OS07G0246600 PROTEIN"/>
    <property type="match status" value="1"/>
</dbReference>
<organism evidence="2 3">
    <name type="scientific">Iris pallida</name>
    <name type="common">Sweet iris</name>
    <dbReference type="NCBI Taxonomy" id="29817"/>
    <lineage>
        <taxon>Eukaryota</taxon>
        <taxon>Viridiplantae</taxon>
        <taxon>Streptophyta</taxon>
        <taxon>Embryophyta</taxon>
        <taxon>Tracheophyta</taxon>
        <taxon>Spermatophyta</taxon>
        <taxon>Magnoliopsida</taxon>
        <taxon>Liliopsida</taxon>
        <taxon>Asparagales</taxon>
        <taxon>Iridaceae</taxon>
        <taxon>Iridoideae</taxon>
        <taxon>Irideae</taxon>
        <taxon>Iris</taxon>
    </lineage>
</organism>
<name>A0AAX6DIP2_IRIPA</name>
<feature type="compositionally biased region" description="Low complexity" evidence="1">
    <location>
        <begin position="183"/>
        <end position="193"/>
    </location>
</feature>
<feature type="region of interest" description="Disordered" evidence="1">
    <location>
        <begin position="171"/>
        <end position="203"/>
    </location>
</feature>
<evidence type="ECO:0000313" key="3">
    <source>
        <dbReference type="Proteomes" id="UP001140949"/>
    </source>
</evidence>
<feature type="region of interest" description="Disordered" evidence="1">
    <location>
        <begin position="20"/>
        <end position="79"/>
    </location>
</feature>
<keyword evidence="3" id="KW-1185">Reference proteome</keyword>
<sequence>MVISGHSSSARVHAVDRFYSSPSLRRHLQQQKQQQQKTSRTKPRPPPLSPSPAVSPANDEGRVEPDDSPSKSAVTSSAGNLDRFLESTTPVVPARYLPKTSLRGWRSPDGVEPCPYFDLGDIWESFREWSAYGAGVPLVLDGSDSVVQYYVPYLSGIQLYLDSSRPTLKSRLPGEECDTYQDTSSETSSSSTSQVGQEGNFGVDEEACNQPKSPILNILSVIYHLHGNLCQIRRAFIAALAIKFPGLRMYRSCDLLPSSWMSVAWYPIYRIPTGQTLRDLDACFLTFHSLSTPSNHISSMHSIGSNGTSKMLAKFSLPVFGLASYKLKGSIWTSSSQHEQQLASSLLQAADNWLRLLQVDHPDFSFFLSRYNATWR</sequence>
<proteinExistence type="predicted"/>
<comment type="caution">
    <text evidence="2">The sequence shown here is derived from an EMBL/GenBank/DDBJ whole genome shotgun (WGS) entry which is preliminary data.</text>
</comment>
<evidence type="ECO:0000256" key="1">
    <source>
        <dbReference type="SAM" id="MobiDB-lite"/>
    </source>
</evidence>
<dbReference type="EMBL" id="JANAVB010044219">
    <property type="protein sequence ID" value="KAJ6791608.1"/>
    <property type="molecule type" value="Genomic_DNA"/>
</dbReference>
<dbReference type="InterPro" id="IPR008507">
    <property type="entry name" value="DUF789"/>
</dbReference>
<feature type="compositionally biased region" description="Polar residues" evidence="1">
    <location>
        <begin position="70"/>
        <end position="79"/>
    </location>
</feature>
<dbReference type="PANTHER" id="PTHR31343">
    <property type="entry name" value="T15D22.8"/>
    <property type="match status" value="1"/>
</dbReference>
<accession>A0AAX6DIP2</accession>